<comment type="caution">
    <text evidence="1">The sequence shown here is derived from an EMBL/GenBank/DDBJ whole genome shotgun (WGS) entry which is preliminary data.</text>
</comment>
<evidence type="ECO:0000313" key="2">
    <source>
        <dbReference type="Proteomes" id="UP001239111"/>
    </source>
</evidence>
<gene>
    <name evidence="1" type="ORF">QAD02_018286</name>
</gene>
<dbReference type="EMBL" id="CM056741">
    <property type="protein sequence ID" value="KAJ8682494.1"/>
    <property type="molecule type" value="Genomic_DNA"/>
</dbReference>
<sequence>MTKFSVVLYLTLWNSWIILKSGHAQDDHHEISDIKEISGTIDLSLQDFSDIENLTSWSISCNSHRLRYLVVCNLRVRQYFLEDKNKIKEDQCQIPLNRVTSSRLIRFSALRFGIEKYFVRWTEVLPSQYNENEEVDEEIVQKKYALHFAMIDMETCNSCGFQLTRIPTKLTRKEANHFFKYSNFLLQESGVDIIYAHSTNIQSTRETFNSSCDKIWGPESQDKFHINDDSVIVINKKASEKNILTRERLKVRYICENTFPCYDGDHDGKIHGLSTSMDKLTYCGMETSNSWSCMKQSANTPSEFRIQFDHQPNRFMVYDISETEILVMTSEIMDGTEIIFLTIFCTDSVRHRSIEFIRLESGLYPDSMSGHFFPGENGDICFHLSWKEDDAQYYSIKCFRKNLFNNE</sequence>
<accession>A0ACC2PFZ0</accession>
<reference evidence="1" key="1">
    <citation type="submission" date="2023-04" db="EMBL/GenBank/DDBJ databases">
        <title>A chromosome-level genome assembly of the parasitoid wasp Eretmocerus hayati.</title>
        <authorList>
            <person name="Zhong Y."/>
            <person name="Liu S."/>
            <person name="Liu Y."/>
        </authorList>
    </citation>
    <scope>NUCLEOTIDE SEQUENCE</scope>
    <source>
        <strain evidence="1">ZJU_SS_LIU_2023</strain>
    </source>
</reference>
<evidence type="ECO:0000313" key="1">
    <source>
        <dbReference type="EMBL" id="KAJ8682494.1"/>
    </source>
</evidence>
<proteinExistence type="predicted"/>
<name>A0ACC2PFZ0_9HYME</name>
<keyword evidence="2" id="KW-1185">Reference proteome</keyword>
<dbReference type="Proteomes" id="UP001239111">
    <property type="component" value="Chromosome 1"/>
</dbReference>
<protein>
    <submittedName>
        <fullName evidence="1">Uncharacterized protein</fullName>
    </submittedName>
</protein>
<organism evidence="1 2">
    <name type="scientific">Eretmocerus hayati</name>
    <dbReference type="NCBI Taxonomy" id="131215"/>
    <lineage>
        <taxon>Eukaryota</taxon>
        <taxon>Metazoa</taxon>
        <taxon>Ecdysozoa</taxon>
        <taxon>Arthropoda</taxon>
        <taxon>Hexapoda</taxon>
        <taxon>Insecta</taxon>
        <taxon>Pterygota</taxon>
        <taxon>Neoptera</taxon>
        <taxon>Endopterygota</taxon>
        <taxon>Hymenoptera</taxon>
        <taxon>Apocrita</taxon>
        <taxon>Proctotrupomorpha</taxon>
        <taxon>Chalcidoidea</taxon>
        <taxon>Aphelinidae</taxon>
        <taxon>Aphelininae</taxon>
        <taxon>Eretmocerus</taxon>
    </lineage>
</organism>